<comment type="caution">
    <text evidence="1">The sequence shown here is derived from an EMBL/GenBank/DDBJ whole genome shotgun (WGS) entry which is preliminary data.</text>
</comment>
<evidence type="ECO:0000313" key="2">
    <source>
        <dbReference type="Proteomes" id="UP000281372"/>
    </source>
</evidence>
<gene>
    <name evidence="1" type="ORF">ALQ64_03151</name>
</gene>
<protein>
    <submittedName>
        <fullName evidence="1">Uncharacterized protein</fullName>
    </submittedName>
</protein>
<organism evidence="1 2">
    <name type="scientific">Pseudomonas cannabina</name>
    <dbReference type="NCBI Taxonomy" id="86840"/>
    <lineage>
        <taxon>Bacteria</taxon>
        <taxon>Pseudomonadati</taxon>
        <taxon>Pseudomonadota</taxon>
        <taxon>Gammaproteobacteria</taxon>
        <taxon>Pseudomonadales</taxon>
        <taxon>Pseudomonadaceae</taxon>
        <taxon>Pseudomonas</taxon>
    </lineage>
</organism>
<dbReference type="AlphaFoldDB" id="A0A3M3K2N8"/>
<reference evidence="1 2" key="1">
    <citation type="submission" date="2018-08" db="EMBL/GenBank/DDBJ databases">
        <title>Recombination of ecologically and evolutionarily significant loci maintains genetic cohesion in the Pseudomonas syringae species complex.</title>
        <authorList>
            <person name="Dillon M."/>
            <person name="Thakur S."/>
            <person name="Almeida R.N.D."/>
            <person name="Weir B.S."/>
            <person name="Guttman D.S."/>
        </authorList>
    </citation>
    <scope>NUCLEOTIDE SEQUENCE [LARGE SCALE GENOMIC DNA]</scope>
    <source>
        <strain evidence="1 2">ICMP 2821</strain>
    </source>
</reference>
<sequence length="185" mass="19964">MHFGMHCPHAESAMQFLQGIGLAVAVKAGSKGFIDHVEVVDGGLYVDPNAAASGILHEAGHLAIVPKQFRHHLSGDLSKGIAKIFAELDMMDLEPDAHLQRAMLQASDPEATAWAFAAGKAIGIPETMIIQSAEYDGEGDFIRSALSALRYIGINGLSHAGFCVLRENAYRPLPVYPSLSYWLQH</sequence>
<name>A0A3M3K2N8_PSECA</name>
<accession>A0A3M3K2N8</accession>
<dbReference type="Proteomes" id="UP000281372">
    <property type="component" value="Unassembled WGS sequence"/>
</dbReference>
<evidence type="ECO:0000313" key="1">
    <source>
        <dbReference type="EMBL" id="RMN17153.1"/>
    </source>
</evidence>
<dbReference type="EMBL" id="RBOW01001017">
    <property type="protein sequence ID" value="RMN17153.1"/>
    <property type="molecule type" value="Genomic_DNA"/>
</dbReference>
<proteinExistence type="predicted"/>